<dbReference type="EMBL" id="SJSM01000002">
    <property type="protein sequence ID" value="TCC98475.1"/>
    <property type="molecule type" value="Genomic_DNA"/>
</dbReference>
<dbReference type="OrthoDB" id="792964at2"/>
<reference evidence="1 2" key="1">
    <citation type="submission" date="2019-02" db="EMBL/GenBank/DDBJ databases">
        <title>Pedobacter sp. RP-3-8 sp. nov., isolated from Arctic soil.</title>
        <authorList>
            <person name="Dahal R.H."/>
        </authorList>
    </citation>
    <scope>NUCLEOTIDE SEQUENCE [LARGE SCALE GENOMIC DNA]</scope>
    <source>
        <strain evidence="1 2">RP-3-8</strain>
    </source>
</reference>
<dbReference type="Proteomes" id="UP000291117">
    <property type="component" value="Unassembled WGS sequence"/>
</dbReference>
<proteinExistence type="predicted"/>
<evidence type="ECO:0000313" key="1">
    <source>
        <dbReference type="EMBL" id="TCC98475.1"/>
    </source>
</evidence>
<gene>
    <name evidence="1" type="ORF">EZ444_04110</name>
</gene>
<dbReference type="RefSeq" id="WP_131607458.1">
    <property type="nucleotide sequence ID" value="NZ_SJSM01000002.1"/>
</dbReference>
<keyword evidence="2" id="KW-1185">Reference proteome</keyword>
<accession>A0A4R0NDU3</accession>
<organism evidence="1 2">
    <name type="scientific">Pedobacter hiemivivus</name>
    <dbReference type="NCBI Taxonomy" id="2530454"/>
    <lineage>
        <taxon>Bacteria</taxon>
        <taxon>Pseudomonadati</taxon>
        <taxon>Bacteroidota</taxon>
        <taxon>Sphingobacteriia</taxon>
        <taxon>Sphingobacteriales</taxon>
        <taxon>Sphingobacteriaceae</taxon>
        <taxon>Pedobacter</taxon>
    </lineage>
</organism>
<name>A0A4R0NDU3_9SPHI</name>
<sequence length="152" mass="16704">MSVLWYAGVGLLFYRSEISGFLSGRGRTAEPLAHGWEDQVDELEVDLVGAAAGESGVSVLEADEFSFVPRESVDRALDPLGDLADVQEEIKSICSVLEMEDGTKADFFALFALIREKYPKVFATGLRTELAEFIVEHLPFELSEDELAGLLD</sequence>
<protein>
    <submittedName>
        <fullName evidence="1">Uncharacterized protein</fullName>
    </submittedName>
</protein>
<dbReference type="AlphaFoldDB" id="A0A4R0NDU3"/>
<evidence type="ECO:0000313" key="2">
    <source>
        <dbReference type="Proteomes" id="UP000291117"/>
    </source>
</evidence>
<comment type="caution">
    <text evidence="1">The sequence shown here is derived from an EMBL/GenBank/DDBJ whole genome shotgun (WGS) entry which is preliminary data.</text>
</comment>